<name>A0ABS8BCU9_9ACTN</name>
<keyword evidence="1" id="KW-1133">Transmembrane helix</keyword>
<sequence length="124" mass="12384">MGAFNQQGQQVHGKQINIEGGVHGGLHIGGGDGEGGRGELMAALNALLAEITRAKDGGALPEELALDVQHEVTQATAAARRPDAEASAVTNRLNRARGLLSGVTAAAAVTSALSAAIATAQALL</sequence>
<evidence type="ECO:0000313" key="3">
    <source>
        <dbReference type="Proteomes" id="UP001199054"/>
    </source>
</evidence>
<gene>
    <name evidence="2" type="ORF">LG632_24160</name>
</gene>
<reference evidence="2 3" key="1">
    <citation type="submission" date="2021-10" db="EMBL/GenBank/DDBJ databases">
        <title>Streptomyces sp. strain SMC 277, a novel streptomycete isolated from soil.</title>
        <authorList>
            <person name="Chanama M."/>
        </authorList>
    </citation>
    <scope>NUCLEOTIDE SEQUENCE [LARGE SCALE GENOMIC DNA]</scope>
    <source>
        <strain evidence="2 3">SMC 277</strain>
    </source>
</reference>
<organism evidence="2 3">
    <name type="scientific">Streptomyces antimicrobicus</name>
    <dbReference type="NCBI Taxonomy" id="2883108"/>
    <lineage>
        <taxon>Bacteria</taxon>
        <taxon>Bacillati</taxon>
        <taxon>Actinomycetota</taxon>
        <taxon>Actinomycetes</taxon>
        <taxon>Kitasatosporales</taxon>
        <taxon>Streptomycetaceae</taxon>
        <taxon>Streptomyces</taxon>
    </lineage>
</organism>
<comment type="caution">
    <text evidence="2">The sequence shown here is derived from an EMBL/GenBank/DDBJ whole genome shotgun (WGS) entry which is preliminary data.</text>
</comment>
<keyword evidence="1" id="KW-0472">Membrane</keyword>
<dbReference type="EMBL" id="JAJAUY010000127">
    <property type="protein sequence ID" value="MCB5182459.1"/>
    <property type="molecule type" value="Genomic_DNA"/>
</dbReference>
<accession>A0ABS8BCU9</accession>
<dbReference type="RefSeq" id="WP_226729579.1">
    <property type="nucleotide sequence ID" value="NZ_JAJAUY010000127.1"/>
</dbReference>
<evidence type="ECO:0000256" key="1">
    <source>
        <dbReference type="SAM" id="Phobius"/>
    </source>
</evidence>
<evidence type="ECO:0000313" key="2">
    <source>
        <dbReference type="EMBL" id="MCB5182459.1"/>
    </source>
</evidence>
<feature type="transmembrane region" description="Helical" evidence="1">
    <location>
        <begin position="99"/>
        <end position="123"/>
    </location>
</feature>
<keyword evidence="1" id="KW-0812">Transmembrane</keyword>
<keyword evidence="3" id="KW-1185">Reference proteome</keyword>
<dbReference type="Proteomes" id="UP001199054">
    <property type="component" value="Unassembled WGS sequence"/>
</dbReference>
<proteinExistence type="predicted"/>
<protein>
    <submittedName>
        <fullName evidence="2">Uncharacterized protein</fullName>
    </submittedName>
</protein>